<feature type="transmembrane region" description="Helical" evidence="6">
    <location>
        <begin position="278"/>
        <end position="298"/>
    </location>
</feature>
<evidence type="ECO:0000259" key="7">
    <source>
        <dbReference type="PROSITE" id="PS50850"/>
    </source>
</evidence>
<dbReference type="InterPro" id="IPR020846">
    <property type="entry name" value="MFS_dom"/>
</dbReference>
<keyword evidence="9" id="KW-1185">Reference proteome</keyword>
<feature type="compositionally biased region" description="Polar residues" evidence="5">
    <location>
        <begin position="24"/>
        <end position="33"/>
    </location>
</feature>
<evidence type="ECO:0000256" key="4">
    <source>
        <dbReference type="ARBA" id="ARBA00023136"/>
    </source>
</evidence>
<dbReference type="GO" id="GO:0022857">
    <property type="term" value="F:transmembrane transporter activity"/>
    <property type="evidence" value="ECO:0007669"/>
    <property type="project" value="InterPro"/>
</dbReference>
<evidence type="ECO:0000256" key="6">
    <source>
        <dbReference type="SAM" id="Phobius"/>
    </source>
</evidence>
<evidence type="ECO:0000313" key="8">
    <source>
        <dbReference type="EMBL" id="KAF2729948.1"/>
    </source>
</evidence>
<dbReference type="Proteomes" id="UP000799444">
    <property type="component" value="Unassembled WGS sequence"/>
</dbReference>
<dbReference type="SUPFAM" id="SSF103473">
    <property type="entry name" value="MFS general substrate transporter"/>
    <property type="match status" value="1"/>
</dbReference>
<organism evidence="8 9">
    <name type="scientific">Polyplosphaeria fusca</name>
    <dbReference type="NCBI Taxonomy" id="682080"/>
    <lineage>
        <taxon>Eukaryota</taxon>
        <taxon>Fungi</taxon>
        <taxon>Dikarya</taxon>
        <taxon>Ascomycota</taxon>
        <taxon>Pezizomycotina</taxon>
        <taxon>Dothideomycetes</taxon>
        <taxon>Pleosporomycetidae</taxon>
        <taxon>Pleosporales</taxon>
        <taxon>Tetraplosphaeriaceae</taxon>
        <taxon>Polyplosphaeria</taxon>
    </lineage>
</organism>
<feature type="region of interest" description="Disordered" evidence="5">
    <location>
        <begin position="1"/>
        <end position="63"/>
    </location>
</feature>
<evidence type="ECO:0000256" key="1">
    <source>
        <dbReference type="ARBA" id="ARBA00004141"/>
    </source>
</evidence>
<feature type="transmembrane region" description="Helical" evidence="6">
    <location>
        <begin position="528"/>
        <end position="550"/>
    </location>
</feature>
<sequence>MFAVDSEIDQELRERGKSKVRSAHQPSVNSGQASAAGRLDNEQVPLLSDDGSSHRGRGRSSEDTVRPAWVGAAEFKGLPWWKRPSIYWLLPPFLLFSLAFGGIVVPKLNLINDLICTNYYADREIDDPITGAPVADRCQNDNVSAEVALFLLEGGLISGILSAFMSPKLGELSDRYGRKALLAITTCGVLVGEIITIIAAKYPETFDVNWILLGYAADGICGSFVLGMALAHSYATDCTAPQDRNVAFGYFHACLFTGIAVGPIISGKIIQVTGSRLLVFYIALAFHGVFILLLLLVIPESLSKSRQEAAREKHRREQERLAPSADWINHLRSINLFEPLKILYPTGPGSSSALRRNLILLSATDTIVFSVAVGAMGVVVVYIRRQFGWLDWESSKFVSIVNSSRVVALLVILPIVTRLVRGKNGTKNQRNSGSDKFDLMVIRVSVFFDMLGYLGYALAREGTLFTLSGAIAAVGGIGSPALGSALTKHVPPDQVGRLLGVNGFLHAVARIIGPVVFDGIYYATVSKFRQTVFVCLTATFGLAFICSWFVKPHVYLEDSDESGSASRYEDLHEDEEFVIR</sequence>
<feature type="domain" description="Major facilitator superfamily (MFS) profile" evidence="7">
    <location>
        <begin position="85"/>
        <end position="555"/>
    </location>
</feature>
<name>A0A9P4QM97_9PLEO</name>
<feature type="transmembrane region" description="Helical" evidence="6">
    <location>
        <begin position="403"/>
        <end position="420"/>
    </location>
</feature>
<dbReference type="PANTHER" id="PTHR23507">
    <property type="entry name" value="ZGC:174356"/>
    <property type="match status" value="1"/>
</dbReference>
<feature type="transmembrane region" description="Helical" evidence="6">
    <location>
        <begin position="147"/>
        <end position="167"/>
    </location>
</feature>
<comment type="caution">
    <text evidence="8">The sequence shown here is derived from an EMBL/GenBank/DDBJ whole genome shotgun (WGS) entry which is preliminary data.</text>
</comment>
<feature type="transmembrane region" description="Helical" evidence="6">
    <location>
        <begin position="498"/>
        <end position="522"/>
    </location>
</feature>
<gene>
    <name evidence="8" type="ORF">EJ04DRAFT_501395</name>
</gene>
<dbReference type="InterPro" id="IPR011701">
    <property type="entry name" value="MFS"/>
</dbReference>
<protein>
    <submittedName>
        <fullName evidence="8">MFS general substrate transporter</fullName>
    </submittedName>
</protein>
<dbReference type="EMBL" id="ML996230">
    <property type="protein sequence ID" value="KAF2729948.1"/>
    <property type="molecule type" value="Genomic_DNA"/>
</dbReference>
<dbReference type="Pfam" id="PF07690">
    <property type="entry name" value="MFS_1"/>
    <property type="match status" value="1"/>
</dbReference>
<keyword evidence="3 6" id="KW-1133">Transmembrane helix</keyword>
<feature type="transmembrane region" description="Helical" evidence="6">
    <location>
        <begin position="179"/>
        <end position="200"/>
    </location>
</feature>
<proteinExistence type="predicted"/>
<evidence type="ECO:0000313" key="9">
    <source>
        <dbReference type="Proteomes" id="UP000799444"/>
    </source>
</evidence>
<dbReference type="PROSITE" id="PS00216">
    <property type="entry name" value="SUGAR_TRANSPORT_1"/>
    <property type="match status" value="1"/>
</dbReference>
<reference evidence="8" key="1">
    <citation type="journal article" date="2020" name="Stud. Mycol.">
        <title>101 Dothideomycetes genomes: a test case for predicting lifestyles and emergence of pathogens.</title>
        <authorList>
            <person name="Haridas S."/>
            <person name="Albert R."/>
            <person name="Binder M."/>
            <person name="Bloem J."/>
            <person name="Labutti K."/>
            <person name="Salamov A."/>
            <person name="Andreopoulos B."/>
            <person name="Baker S."/>
            <person name="Barry K."/>
            <person name="Bills G."/>
            <person name="Bluhm B."/>
            <person name="Cannon C."/>
            <person name="Castanera R."/>
            <person name="Culley D."/>
            <person name="Daum C."/>
            <person name="Ezra D."/>
            <person name="Gonzalez J."/>
            <person name="Henrissat B."/>
            <person name="Kuo A."/>
            <person name="Liang C."/>
            <person name="Lipzen A."/>
            <person name="Lutzoni F."/>
            <person name="Magnuson J."/>
            <person name="Mondo S."/>
            <person name="Nolan M."/>
            <person name="Ohm R."/>
            <person name="Pangilinan J."/>
            <person name="Park H.-J."/>
            <person name="Ramirez L."/>
            <person name="Alfaro M."/>
            <person name="Sun H."/>
            <person name="Tritt A."/>
            <person name="Yoshinaga Y."/>
            <person name="Zwiers L.-H."/>
            <person name="Turgeon B."/>
            <person name="Goodwin S."/>
            <person name="Spatafora J."/>
            <person name="Crous P."/>
            <person name="Grigoriev I."/>
        </authorList>
    </citation>
    <scope>NUCLEOTIDE SEQUENCE</scope>
    <source>
        <strain evidence="8">CBS 125425</strain>
    </source>
</reference>
<feature type="transmembrane region" description="Helical" evidence="6">
    <location>
        <begin position="440"/>
        <end position="459"/>
    </location>
</feature>
<dbReference type="InterPro" id="IPR036259">
    <property type="entry name" value="MFS_trans_sf"/>
</dbReference>
<dbReference type="GO" id="GO:0016020">
    <property type="term" value="C:membrane"/>
    <property type="evidence" value="ECO:0007669"/>
    <property type="project" value="UniProtKB-SubCell"/>
</dbReference>
<keyword evidence="2 6" id="KW-0812">Transmembrane</keyword>
<feature type="transmembrane region" description="Helical" evidence="6">
    <location>
        <begin position="358"/>
        <end position="383"/>
    </location>
</feature>
<feature type="transmembrane region" description="Helical" evidence="6">
    <location>
        <begin position="247"/>
        <end position="266"/>
    </location>
</feature>
<feature type="transmembrane region" description="Helical" evidence="6">
    <location>
        <begin position="465"/>
        <end position="486"/>
    </location>
</feature>
<dbReference type="PROSITE" id="PS50850">
    <property type="entry name" value="MFS"/>
    <property type="match status" value="1"/>
</dbReference>
<keyword evidence="4 6" id="KW-0472">Membrane</keyword>
<dbReference type="PANTHER" id="PTHR23507:SF40">
    <property type="entry name" value="TETRACYCLINE-EFFLUX TRANSPORTER"/>
    <property type="match status" value="1"/>
</dbReference>
<dbReference type="OrthoDB" id="3026777at2759"/>
<evidence type="ECO:0000256" key="5">
    <source>
        <dbReference type="SAM" id="MobiDB-lite"/>
    </source>
</evidence>
<feature type="transmembrane region" description="Helical" evidence="6">
    <location>
        <begin position="86"/>
        <end position="105"/>
    </location>
</feature>
<comment type="subcellular location">
    <subcellularLocation>
        <location evidence="1">Membrane</location>
        <topology evidence="1">Multi-pass membrane protein</topology>
    </subcellularLocation>
</comment>
<evidence type="ECO:0000256" key="3">
    <source>
        <dbReference type="ARBA" id="ARBA00022989"/>
    </source>
</evidence>
<dbReference type="Gene3D" id="1.20.1250.20">
    <property type="entry name" value="MFS general substrate transporter like domains"/>
    <property type="match status" value="1"/>
</dbReference>
<feature type="transmembrane region" description="Helical" evidence="6">
    <location>
        <begin position="212"/>
        <end position="235"/>
    </location>
</feature>
<accession>A0A9P4QM97</accession>
<dbReference type="InterPro" id="IPR005829">
    <property type="entry name" value="Sugar_transporter_CS"/>
</dbReference>
<evidence type="ECO:0000256" key="2">
    <source>
        <dbReference type="ARBA" id="ARBA00022692"/>
    </source>
</evidence>
<dbReference type="AlphaFoldDB" id="A0A9P4QM97"/>